<feature type="compositionally biased region" description="Low complexity" evidence="1">
    <location>
        <begin position="17"/>
        <end position="34"/>
    </location>
</feature>
<organism evidence="2 3">
    <name type="scientific">Planotetraspora kaengkrachanensis</name>
    <dbReference type="NCBI Taxonomy" id="575193"/>
    <lineage>
        <taxon>Bacteria</taxon>
        <taxon>Bacillati</taxon>
        <taxon>Actinomycetota</taxon>
        <taxon>Actinomycetes</taxon>
        <taxon>Streptosporangiales</taxon>
        <taxon>Streptosporangiaceae</taxon>
        <taxon>Planotetraspora</taxon>
    </lineage>
</organism>
<dbReference type="EMBL" id="BONV01000029">
    <property type="protein sequence ID" value="GIG82314.1"/>
    <property type="molecule type" value="Genomic_DNA"/>
</dbReference>
<reference evidence="2 3" key="1">
    <citation type="submission" date="2021-01" db="EMBL/GenBank/DDBJ databases">
        <title>Whole genome shotgun sequence of Planotetraspora kaengkrachanensis NBRC 104272.</title>
        <authorList>
            <person name="Komaki H."/>
            <person name="Tamura T."/>
        </authorList>
    </citation>
    <scope>NUCLEOTIDE SEQUENCE [LARGE SCALE GENOMIC DNA]</scope>
    <source>
        <strain evidence="2 3">NBRC 104272</strain>
    </source>
</reference>
<protein>
    <submittedName>
        <fullName evidence="2">Uncharacterized protein</fullName>
    </submittedName>
</protein>
<gene>
    <name evidence="2" type="ORF">Pka01_54410</name>
</gene>
<sequence length="119" mass="12049">MTGFADAVGVVGTPSAGDSTGSGVSSPPVSGDVGADAAGVPPWDGKADDSAEVPAQATRPARGSAARARRVFMANGSLSPDPDPLDVMIKRSVREFAGKHGLSSKDQLYAFPARKRGKP</sequence>
<feature type="region of interest" description="Disordered" evidence="1">
    <location>
        <begin position="1"/>
        <end position="67"/>
    </location>
</feature>
<keyword evidence="3" id="KW-1185">Reference proteome</keyword>
<evidence type="ECO:0000313" key="2">
    <source>
        <dbReference type="EMBL" id="GIG82314.1"/>
    </source>
</evidence>
<accession>A0A8J3PWC5</accession>
<proteinExistence type="predicted"/>
<comment type="caution">
    <text evidence="2">The sequence shown here is derived from an EMBL/GenBank/DDBJ whole genome shotgun (WGS) entry which is preliminary data.</text>
</comment>
<dbReference type="Proteomes" id="UP000630097">
    <property type="component" value="Unassembled WGS sequence"/>
</dbReference>
<name>A0A8J3PWC5_9ACTN</name>
<evidence type="ECO:0000313" key="3">
    <source>
        <dbReference type="Proteomes" id="UP000630097"/>
    </source>
</evidence>
<dbReference type="AlphaFoldDB" id="A0A8J3PWC5"/>
<evidence type="ECO:0000256" key="1">
    <source>
        <dbReference type="SAM" id="MobiDB-lite"/>
    </source>
</evidence>
<feature type="compositionally biased region" description="Low complexity" evidence="1">
    <location>
        <begin position="57"/>
        <end position="66"/>
    </location>
</feature>